<evidence type="ECO:0000256" key="5">
    <source>
        <dbReference type="ARBA" id="ARBA00022741"/>
    </source>
</evidence>
<dbReference type="AlphaFoldDB" id="A0A382WV69"/>
<keyword evidence="6" id="KW-0067">ATP-binding</keyword>
<dbReference type="PANTHER" id="PTHR38761">
    <property type="entry name" value="GLUTAMATE--CYSTEINE LIGASE"/>
    <property type="match status" value="1"/>
</dbReference>
<dbReference type="Gene3D" id="3.30.590.20">
    <property type="match status" value="1"/>
</dbReference>
<dbReference type="EMBL" id="UINC01162268">
    <property type="protein sequence ID" value="SVD61931.1"/>
    <property type="molecule type" value="Genomic_DNA"/>
</dbReference>
<dbReference type="GO" id="GO:0006750">
    <property type="term" value="P:glutathione biosynthetic process"/>
    <property type="evidence" value="ECO:0007669"/>
    <property type="project" value="UniProtKB-KW"/>
</dbReference>
<evidence type="ECO:0000313" key="9">
    <source>
        <dbReference type="EMBL" id="SVD61931.1"/>
    </source>
</evidence>
<evidence type="ECO:0000256" key="2">
    <source>
        <dbReference type="ARBA" id="ARBA00012220"/>
    </source>
</evidence>
<gene>
    <name evidence="9" type="ORF">METZ01_LOCUS414785</name>
</gene>
<proteinExistence type="predicted"/>
<feature type="domain" description="Glutamate--cysteine ligase" evidence="8">
    <location>
        <begin position="14"/>
        <end position="237"/>
    </location>
</feature>
<comment type="pathway">
    <text evidence="1">Sulfur metabolism; glutathione biosynthesis; glutathione from L-cysteine and L-glutamate: step 1/2.</text>
</comment>
<organism evidence="9">
    <name type="scientific">marine metagenome</name>
    <dbReference type="NCBI Taxonomy" id="408172"/>
    <lineage>
        <taxon>unclassified sequences</taxon>
        <taxon>metagenomes</taxon>
        <taxon>ecological metagenomes</taxon>
    </lineage>
</organism>
<dbReference type="GO" id="GO:0046872">
    <property type="term" value="F:metal ion binding"/>
    <property type="evidence" value="ECO:0007669"/>
    <property type="project" value="TreeGrafter"/>
</dbReference>
<dbReference type="Pfam" id="PF04262">
    <property type="entry name" value="Glu_cys_ligase"/>
    <property type="match status" value="1"/>
</dbReference>
<reference evidence="9" key="1">
    <citation type="submission" date="2018-05" db="EMBL/GenBank/DDBJ databases">
        <authorList>
            <person name="Lanie J.A."/>
            <person name="Ng W.-L."/>
            <person name="Kazmierczak K.M."/>
            <person name="Andrzejewski T.M."/>
            <person name="Davidsen T.M."/>
            <person name="Wayne K.J."/>
            <person name="Tettelin H."/>
            <person name="Glass J.I."/>
            <person name="Rusch D."/>
            <person name="Podicherti R."/>
            <person name="Tsui H.-C.T."/>
            <person name="Winkler M.E."/>
        </authorList>
    </citation>
    <scope>NUCLEOTIDE SEQUENCE</scope>
</reference>
<accession>A0A382WV69</accession>
<keyword evidence="4" id="KW-0317">Glutathione biosynthesis</keyword>
<feature type="non-terminal residue" evidence="9">
    <location>
        <position position="1"/>
    </location>
</feature>
<feature type="non-terminal residue" evidence="9">
    <location>
        <position position="237"/>
    </location>
</feature>
<keyword evidence="3" id="KW-0436">Ligase</keyword>
<evidence type="ECO:0000259" key="8">
    <source>
        <dbReference type="Pfam" id="PF04262"/>
    </source>
</evidence>
<keyword evidence="5" id="KW-0547">Nucleotide-binding</keyword>
<sequence length="237" mass="27196">VVDHSENLIDAVLSSAVKDTLSFGKLGIEKESLRIIQSQITQSTHPKKIGSALCNRYITTDFSESQLELITPPLSNKTAGLEFLDHIHHFVSHNINKEILWPFSMPPTIKSEQDLPIADYGISNLGLFKQLYRKGLSHRYGRSMQAISGVHYNYSLPDSIWHCSFFEDSQLDSRAIRSDSYFRMLRNIYRMNWLVIYLFGASPILTKDLLTKNTEPIQKLDNQTYYLPYATSLRMSD</sequence>
<protein>
    <recommendedName>
        <fullName evidence="2">glutamate--cysteine ligase</fullName>
        <ecNumber evidence="2">6.3.2.2</ecNumber>
    </recommendedName>
</protein>
<dbReference type="SUPFAM" id="SSF55931">
    <property type="entry name" value="Glutamine synthetase/guanido kinase"/>
    <property type="match status" value="1"/>
</dbReference>
<dbReference type="InterPro" id="IPR007370">
    <property type="entry name" value="Glu_cys_ligase"/>
</dbReference>
<dbReference type="InterPro" id="IPR014746">
    <property type="entry name" value="Gln_synth/guanido_kin_cat_dom"/>
</dbReference>
<evidence type="ECO:0000256" key="3">
    <source>
        <dbReference type="ARBA" id="ARBA00022598"/>
    </source>
</evidence>
<dbReference type="GO" id="GO:0005829">
    <property type="term" value="C:cytosol"/>
    <property type="evidence" value="ECO:0007669"/>
    <property type="project" value="TreeGrafter"/>
</dbReference>
<evidence type="ECO:0000256" key="1">
    <source>
        <dbReference type="ARBA" id="ARBA00005006"/>
    </source>
</evidence>
<name>A0A382WV69_9ZZZZ</name>
<evidence type="ECO:0000256" key="4">
    <source>
        <dbReference type="ARBA" id="ARBA00022684"/>
    </source>
</evidence>
<evidence type="ECO:0000256" key="6">
    <source>
        <dbReference type="ARBA" id="ARBA00022840"/>
    </source>
</evidence>
<dbReference type="InterPro" id="IPR006334">
    <property type="entry name" value="Glut_cys_ligase"/>
</dbReference>
<dbReference type="GO" id="GO:0005524">
    <property type="term" value="F:ATP binding"/>
    <property type="evidence" value="ECO:0007669"/>
    <property type="project" value="UniProtKB-KW"/>
</dbReference>
<dbReference type="PANTHER" id="PTHR38761:SF1">
    <property type="entry name" value="GLUTAMATE--CYSTEINE LIGASE"/>
    <property type="match status" value="1"/>
</dbReference>
<dbReference type="GO" id="GO:0004357">
    <property type="term" value="F:glutamate-cysteine ligase activity"/>
    <property type="evidence" value="ECO:0007669"/>
    <property type="project" value="UniProtKB-EC"/>
</dbReference>
<evidence type="ECO:0000256" key="7">
    <source>
        <dbReference type="ARBA" id="ARBA00048819"/>
    </source>
</evidence>
<comment type="catalytic activity">
    <reaction evidence="7">
        <text>L-cysteine + L-glutamate + ATP = gamma-L-glutamyl-L-cysteine + ADP + phosphate + H(+)</text>
        <dbReference type="Rhea" id="RHEA:13285"/>
        <dbReference type="ChEBI" id="CHEBI:15378"/>
        <dbReference type="ChEBI" id="CHEBI:29985"/>
        <dbReference type="ChEBI" id="CHEBI:30616"/>
        <dbReference type="ChEBI" id="CHEBI:35235"/>
        <dbReference type="ChEBI" id="CHEBI:43474"/>
        <dbReference type="ChEBI" id="CHEBI:58173"/>
        <dbReference type="ChEBI" id="CHEBI:456216"/>
        <dbReference type="EC" id="6.3.2.2"/>
    </reaction>
</comment>
<dbReference type="EC" id="6.3.2.2" evidence="2"/>